<evidence type="ECO:0000256" key="1">
    <source>
        <dbReference type="SAM" id="MobiDB-lite"/>
    </source>
</evidence>
<comment type="caution">
    <text evidence="2">The sequence shown here is derived from an EMBL/GenBank/DDBJ whole genome shotgun (WGS) entry which is preliminary data.</text>
</comment>
<name>A0AAV8WRB6_9CUCU</name>
<gene>
    <name evidence="2" type="ORF">NQ314_018076</name>
</gene>
<dbReference type="AlphaFoldDB" id="A0AAV8WRB6"/>
<accession>A0AAV8WRB6</accession>
<sequence>MLKHDVTTESSADNSDAPPGDEDQSKVISSDEETKSIRERIVSIRRKIHKATVNAVTSRWNYEEGVIYSIDFYTL</sequence>
<keyword evidence="3" id="KW-1185">Reference proteome</keyword>
<dbReference type="EMBL" id="JANEYF010005085">
    <property type="protein sequence ID" value="KAJ8929259.1"/>
    <property type="molecule type" value="Genomic_DNA"/>
</dbReference>
<organism evidence="2 3">
    <name type="scientific">Rhamnusium bicolor</name>
    <dbReference type="NCBI Taxonomy" id="1586634"/>
    <lineage>
        <taxon>Eukaryota</taxon>
        <taxon>Metazoa</taxon>
        <taxon>Ecdysozoa</taxon>
        <taxon>Arthropoda</taxon>
        <taxon>Hexapoda</taxon>
        <taxon>Insecta</taxon>
        <taxon>Pterygota</taxon>
        <taxon>Neoptera</taxon>
        <taxon>Endopterygota</taxon>
        <taxon>Coleoptera</taxon>
        <taxon>Polyphaga</taxon>
        <taxon>Cucujiformia</taxon>
        <taxon>Chrysomeloidea</taxon>
        <taxon>Cerambycidae</taxon>
        <taxon>Lepturinae</taxon>
        <taxon>Rhagiini</taxon>
        <taxon>Rhamnusium</taxon>
    </lineage>
</organism>
<dbReference type="Proteomes" id="UP001162156">
    <property type="component" value="Unassembled WGS sequence"/>
</dbReference>
<proteinExistence type="predicted"/>
<feature type="region of interest" description="Disordered" evidence="1">
    <location>
        <begin position="1"/>
        <end position="34"/>
    </location>
</feature>
<reference evidence="2" key="1">
    <citation type="journal article" date="2023" name="Insect Mol. Biol.">
        <title>Genome sequencing provides insights into the evolution of gene families encoding plant cell wall-degrading enzymes in longhorned beetles.</title>
        <authorList>
            <person name="Shin N.R."/>
            <person name="Okamura Y."/>
            <person name="Kirsch R."/>
            <person name="Pauchet Y."/>
        </authorList>
    </citation>
    <scope>NUCLEOTIDE SEQUENCE</scope>
    <source>
        <strain evidence="2">RBIC_L_NR</strain>
    </source>
</reference>
<protein>
    <submittedName>
        <fullName evidence="2">Uncharacterized protein</fullName>
    </submittedName>
</protein>
<evidence type="ECO:0000313" key="3">
    <source>
        <dbReference type="Proteomes" id="UP001162156"/>
    </source>
</evidence>
<evidence type="ECO:0000313" key="2">
    <source>
        <dbReference type="EMBL" id="KAJ8929259.1"/>
    </source>
</evidence>